<sequence length="23" mass="2588">MAERNSLQTREFNTFGGDVAGMR</sequence>
<dbReference type="EMBL" id="LXQA010065018">
    <property type="protein sequence ID" value="MCI07333.1"/>
    <property type="molecule type" value="Genomic_DNA"/>
</dbReference>
<keyword evidence="3" id="KW-1185">Reference proteome</keyword>
<dbReference type="Proteomes" id="UP000265520">
    <property type="component" value="Unassembled WGS sequence"/>
</dbReference>
<comment type="caution">
    <text evidence="2">The sequence shown here is derived from an EMBL/GenBank/DDBJ whole genome shotgun (WGS) entry which is preliminary data.</text>
</comment>
<feature type="region of interest" description="Disordered" evidence="1">
    <location>
        <begin position="1"/>
        <end position="23"/>
    </location>
</feature>
<proteinExistence type="predicted"/>
<evidence type="ECO:0000256" key="1">
    <source>
        <dbReference type="SAM" id="MobiDB-lite"/>
    </source>
</evidence>
<protein>
    <submittedName>
        <fullName evidence="2">Uncharacterized protein</fullName>
    </submittedName>
</protein>
<evidence type="ECO:0000313" key="2">
    <source>
        <dbReference type="EMBL" id="MCI07333.1"/>
    </source>
</evidence>
<accession>A0A392P5I4</accession>
<feature type="compositionally biased region" description="Polar residues" evidence="1">
    <location>
        <begin position="1"/>
        <end position="12"/>
    </location>
</feature>
<organism evidence="2 3">
    <name type="scientific">Trifolium medium</name>
    <dbReference type="NCBI Taxonomy" id="97028"/>
    <lineage>
        <taxon>Eukaryota</taxon>
        <taxon>Viridiplantae</taxon>
        <taxon>Streptophyta</taxon>
        <taxon>Embryophyta</taxon>
        <taxon>Tracheophyta</taxon>
        <taxon>Spermatophyta</taxon>
        <taxon>Magnoliopsida</taxon>
        <taxon>eudicotyledons</taxon>
        <taxon>Gunneridae</taxon>
        <taxon>Pentapetalae</taxon>
        <taxon>rosids</taxon>
        <taxon>fabids</taxon>
        <taxon>Fabales</taxon>
        <taxon>Fabaceae</taxon>
        <taxon>Papilionoideae</taxon>
        <taxon>50 kb inversion clade</taxon>
        <taxon>NPAAA clade</taxon>
        <taxon>Hologalegina</taxon>
        <taxon>IRL clade</taxon>
        <taxon>Trifolieae</taxon>
        <taxon>Trifolium</taxon>
    </lineage>
</organism>
<feature type="non-terminal residue" evidence="2">
    <location>
        <position position="23"/>
    </location>
</feature>
<reference evidence="2 3" key="1">
    <citation type="journal article" date="2018" name="Front. Plant Sci.">
        <title>Red Clover (Trifolium pratense) and Zigzag Clover (T. medium) - A Picture of Genomic Similarities and Differences.</title>
        <authorList>
            <person name="Dluhosova J."/>
            <person name="Istvanek J."/>
            <person name="Nedelnik J."/>
            <person name="Repkova J."/>
        </authorList>
    </citation>
    <scope>NUCLEOTIDE SEQUENCE [LARGE SCALE GENOMIC DNA]</scope>
    <source>
        <strain evidence="3">cv. 10/8</strain>
        <tissue evidence="2">Leaf</tissue>
    </source>
</reference>
<evidence type="ECO:0000313" key="3">
    <source>
        <dbReference type="Proteomes" id="UP000265520"/>
    </source>
</evidence>
<dbReference type="AlphaFoldDB" id="A0A392P5I4"/>
<name>A0A392P5I4_9FABA</name>